<comment type="caution">
    <text evidence="2">The sequence shown here is derived from an EMBL/GenBank/DDBJ whole genome shotgun (WGS) entry which is preliminary data.</text>
</comment>
<evidence type="ECO:0000313" key="3">
    <source>
        <dbReference type="Proteomes" id="UP000230136"/>
    </source>
</evidence>
<evidence type="ECO:0000256" key="1">
    <source>
        <dbReference type="SAM" id="Phobius"/>
    </source>
</evidence>
<organism evidence="2 3">
    <name type="scientific">Candidatus Komeilibacteria bacterium CG_4_9_14_0_8_um_filter_36_9</name>
    <dbReference type="NCBI Taxonomy" id="1974473"/>
    <lineage>
        <taxon>Bacteria</taxon>
        <taxon>Candidatus Komeiliibacteriota</taxon>
    </lineage>
</organism>
<proteinExistence type="predicted"/>
<dbReference type="Proteomes" id="UP000230136">
    <property type="component" value="Unassembled WGS sequence"/>
</dbReference>
<reference evidence="3" key="1">
    <citation type="submission" date="2017-09" db="EMBL/GenBank/DDBJ databases">
        <title>Depth-based differentiation of microbial function through sediment-hosted aquifers and enrichment of novel symbionts in the deep terrestrial subsurface.</title>
        <authorList>
            <person name="Probst A.J."/>
            <person name="Ladd B."/>
            <person name="Jarett J.K."/>
            <person name="Geller-Mcgrath D.E."/>
            <person name="Sieber C.M.K."/>
            <person name="Emerson J.B."/>
            <person name="Anantharaman K."/>
            <person name="Thomas B.C."/>
            <person name="Malmstrom R."/>
            <person name="Stieglmeier M."/>
            <person name="Klingl A."/>
            <person name="Woyke T."/>
            <person name="Ryan C.M."/>
            <person name="Banfield J.F."/>
        </authorList>
    </citation>
    <scope>NUCLEOTIDE SEQUENCE [LARGE SCALE GENOMIC DNA]</scope>
</reference>
<evidence type="ECO:0000313" key="2">
    <source>
        <dbReference type="EMBL" id="PJC02034.1"/>
    </source>
</evidence>
<keyword evidence="1" id="KW-1133">Transmembrane helix</keyword>
<keyword evidence="1" id="KW-0472">Membrane</keyword>
<gene>
    <name evidence="2" type="ORF">CO073_01615</name>
</gene>
<accession>A0A2M8DRM2</accession>
<feature type="non-terminal residue" evidence="2">
    <location>
        <position position="210"/>
    </location>
</feature>
<keyword evidence="1" id="KW-0812">Transmembrane</keyword>
<dbReference type="AlphaFoldDB" id="A0A2M8DRM2"/>
<protein>
    <submittedName>
        <fullName evidence="2">Uncharacterized protein</fullName>
    </submittedName>
</protein>
<sequence length="210" mass="24092">MKINVRIILITFVVVVLVSISIALIFYSVSNSVIISQNTKTLLNSTNDFVFEFEQSAAHIDEEFGFIYKKLQEKEQIKLDTSDIDFFFKVNSENKIDPQSFSCKPFVLFNYQSIKLSGFIDQNPGAILRYSYPGKNETYFYGRIINEKLLLDISKRIRAEIAVFVGANLLSISNSQTNISHNQSLKESFELLKFKNNFDVTNIESGNFNF</sequence>
<feature type="transmembrane region" description="Helical" evidence="1">
    <location>
        <begin position="7"/>
        <end position="29"/>
    </location>
</feature>
<dbReference type="EMBL" id="PFSY01000073">
    <property type="protein sequence ID" value="PJC02034.1"/>
    <property type="molecule type" value="Genomic_DNA"/>
</dbReference>
<name>A0A2M8DRM2_9BACT</name>